<comment type="caution">
    <text evidence="2">The sequence shown here is derived from an EMBL/GenBank/DDBJ whole genome shotgun (WGS) entry which is preliminary data.</text>
</comment>
<reference evidence="2 3" key="1">
    <citation type="submission" date="2024-09" db="EMBL/GenBank/DDBJ databases">
        <authorList>
            <person name="Lee S.D."/>
        </authorList>
    </citation>
    <scope>NUCLEOTIDE SEQUENCE [LARGE SCALE GENOMIC DNA]</scope>
    <source>
        <strain evidence="2 3">N8-3</strain>
    </source>
</reference>
<proteinExistence type="predicted"/>
<dbReference type="RefSeq" id="WP_380532064.1">
    <property type="nucleotide sequence ID" value="NZ_JBHFAB010000002.1"/>
</dbReference>
<dbReference type="EMBL" id="JBHFAB010000002">
    <property type="protein sequence ID" value="MFC1415779.1"/>
    <property type="molecule type" value="Genomic_DNA"/>
</dbReference>
<keyword evidence="3" id="KW-1185">Reference proteome</keyword>
<evidence type="ECO:0000313" key="2">
    <source>
        <dbReference type="EMBL" id="MFC1415779.1"/>
    </source>
</evidence>
<evidence type="ECO:0000313" key="3">
    <source>
        <dbReference type="Proteomes" id="UP001592531"/>
    </source>
</evidence>
<sequence>MSHTHSPAHTHPHPDPEGHSHTDAPAHPHTHAPLPAPSREGSVVLEIGGDLGALIIHTGPEQDGLEIEVSPVDDAAAPRTHAAVRPRHLAGRTVYCAVISPLTAGRYTVWRDETTADATVQVPAAGVAEHRWA</sequence>
<evidence type="ECO:0008006" key="4">
    <source>
        <dbReference type="Google" id="ProtNLM"/>
    </source>
</evidence>
<gene>
    <name evidence="2" type="ORF">ACEZDE_03835</name>
</gene>
<feature type="compositionally biased region" description="Basic and acidic residues" evidence="1">
    <location>
        <begin position="12"/>
        <end position="26"/>
    </location>
</feature>
<name>A0ABV6VPW3_9ACTN</name>
<dbReference type="Proteomes" id="UP001592531">
    <property type="component" value="Unassembled WGS sequence"/>
</dbReference>
<protein>
    <recommendedName>
        <fullName evidence="4">Phospholipase</fullName>
    </recommendedName>
</protein>
<evidence type="ECO:0000256" key="1">
    <source>
        <dbReference type="SAM" id="MobiDB-lite"/>
    </source>
</evidence>
<organism evidence="2 3">
    <name type="scientific">Streptacidiphilus cavernicola</name>
    <dbReference type="NCBI Taxonomy" id="3342716"/>
    <lineage>
        <taxon>Bacteria</taxon>
        <taxon>Bacillati</taxon>
        <taxon>Actinomycetota</taxon>
        <taxon>Actinomycetes</taxon>
        <taxon>Kitasatosporales</taxon>
        <taxon>Streptomycetaceae</taxon>
        <taxon>Streptacidiphilus</taxon>
    </lineage>
</organism>
<feature type="region of interest" description="Disordered" evidence="1">
    <location>
        <begin position="1"/>
        <end position="41"/>
    </location>
</feature>
<feature type="compositionally biased region" description="Basic residues" evidence="1">
    <location>
        <begin position="1"/>
        <end position="11"/>
    </location>
</feature>
<accession>A0ABV6VPW3</accession>